<dbReference type="AlphaFoldDB" id="A0A508TE61"/>
<gene>
    <name evidence="2" type="ORF">CI1B_43470</name>
</gene>
<protein>
    <submittedName>
        <fullName evidence="2">Uncharacterized protein</fullName>
    </submittedName>
</protein>
<accession>A0A508TE61</accession>
<evidence type="ECO:0000313" key="3">
    <source>
        <dbReference type="Proteomes" id="UP000328092"/>
    </source>
</evidence>
<dbReference type="Proteomes" id="UP000328092">
    <property type="component" value="Unassembled WGS sequence"/>
</dbReference>
<sequence>MPASIRSHGFEGSRLPYLLMKAGLFHEAHRALDECLRCSRFLPTLIAPSCRSYWSGPDKSSESGPSSPGSS</sequence>
<reference evidence="2" key="1">
    <citation type="submission" date="2019-02" db="EMBL/GenBank/DDBJ databases">
        <authorList>
            <person name="Pothier F.J."/>
        </authorList>
    </citation>
    <scope>NUCLEOTIDE SEQUENCE</scope>
    <source>
        <strain evidence="2">CI-1B</strain>
    </source>
</reference>
<dbReference type="EMBL" id="CAADFC020000016">
    <property type="protein sequence ID" value="VIO72701.1"/>
    <property type="molecule type" value="Genomic_DNA"/>
</dbReference>
<feature type="compositionally biased region" description="Low complexity" evidence="1">
    <location>
        <begin position="55"/>
        <end position="71"/>
    </location>
</feature>
<proteinExistence type="predicted"/>
<keyword evidence="3" id="KW-1185">Reference proteome</keyword>
<organism evidence="2 3">
    <name type="scientific">Bradyrhizobium ivorense</name>
    <dbReference type="NCBI Taxonomy" id="2511166"/>
    <lineage>
        <taxon>Bacteria</taxon>
        <taxon>Pseudomonadati</taxon>
        <taxon>Pseudomonadota</taxon>
        <taxon>Alphaproteobacteria</taxon>
        <taxon>Hyphomicrobiales</taxon>
        <taxon>Nitrobacteraceae</taxon>
        <taxon>Bradyrhizobium</taxon>
    </lineage>
</organism>
<name>A0A508TE61_9BRAD</name>
<feature type="region of interest" description="Disordered" evidence="1">
    <location>
        <begin position="52"/>
        <end position="71"/>
    </location>
</feature>
<comment type="caution">
    <text evidence="2">The sequence shown here is derived from an EMBL/GenBank/DDBJ whole genome shotgun (WGS) entry which is preliminary data.</text>
</comment>
<evidence type="ECO:0000313" key="2">
    <source>
        <dbReference type="EMBL" id="VIO72701.1"/>
    </source>
</evidence>
<evidence type="ECO:0000256" key="1">
    <source>
        <dbReference type="SAM" id="MobiDB-lite"/>
    </source>
</evidence>